<evidence type="ECO:0000256" key="1">
    <source>
        <dbReference type="ARBA" id="ARBA00004123"/>
    </source>
</evidence>
<dbReference type="Pfam" id="PF09079">
    <property type="entry name" value="WHD_Cdc6"/>
    <property type="match status" value="1"/>
</dbReference>
<comment type="subcellular location">
    <subcellularLocation>
        <location evidence="1 7">Nucleus</location>
    </subcellularLocation>
</comment>
<organism evidence="13">
    <name type="scientific">Rodentolepis nana</name>
    <name type="common">Dwarf tapeworm</name>
    <name type="synonym">Hymenolepis nana</name>
    <dbReference type="NCBI Taxonomy" id="102285"/>
    <lineage>
        <taxon>Eukaryota</taxon>
        <taxon>Metazoa</taxon>
        <taxon>Spiralia</taxon>
        <taxon>Lophotrochozoa</taxon>
        <taxon>Platyhelminthes</taxon>
        <taxon>Cestoda</taxon>
        <taxon>Eucestoda</taxon>
        <taxon>Cyclophyllidea</taxon>
        <taxon>Hymenolepididae</taxon>
        <taxon>Rodentolepis</taxon>
    </lineage>
</organism>
<evidence type="ECO:0000259" key="9">
    <source>
        <dbReference type="SMART" id="SM00382"/>
    </source>
</evidence>
<dbReference type="Gene3D" id="1.10.10.10">
    <property type="entry name" value="Winged helix-like DNA-binding domain superfamily/Winged helix DNA-binding domain"/>
    <property type="match status" value="1"/>
</dbReference>
<accession>A0A0R3TQZ3</accession>
<dbReference type="InterPro" id="IPR050311">
    <property type="entry name" value="ORC1/CDC6"/>
</dbReference>
<name>A0A0R3TQZ3_RODNA</name>
<dbReference type="SUPFAM" id="SSF46785">
    <property type="entry name" value="Winged helix' DNA-binding domain"/>
    <property type="match status" value="1"/>
</dbReference>
<keyword evidence="4" id="KW-0235">DNA replication</keyword>
<evidence type="ECO:0000256" key="4">
    <source>
        <dbReference type="ARBA" id="ARBA00022705"/>
    </source>
</evidence>
<dbReference type="WBParaSite" id="HNAJ_0000997801-mRNA-1">
    <property type="protein sequence ID" value="HNAJ_0000997801-mRNA-1"/>
    <property type="gene ID" value="HNAJ_0000997801"/>
</dbReference>
<dbReference type="InterPro" id="IPR054425">
    <property type="entry name" value="Cdc6_ORC1-like_ATPase_lid"/>
</dbReference>
<dbReference type="GO" id="GO:0005634">
    <property type="term" value="C:nucleus"/>
    <property type="evidence" value="ECO:0007669"/>
    <property type="project" value="UniProtKB-SubCell"/>
</dbReference>
<reference evidence="13" key="1">
    <citation type="submission" date="2017-02" db="UniProtKB">
        <authorList>
            <consortium name="WormBaseParasite"/>
        </authorList>
    </citation>
    <scope>IDENTIFICATION</scope>
</reference>
<dbReference type="InterPro" id="IPR049945">
    <property type="entry name" value="AAA_22"/>
</dbReference>
<dbReference type="Proteomes" id="UP000278807">
    <property type="component" value="Unassembled WGS sequence"/>
</dbReference>
<keyword evidence="5 7" id="KW-0539">Nucleus</keyword>
<feature type="region of interest" description="Disordered" evidence="8">
    <location>
        <begin position="25"/>
        <end position="59"/>
    </location>
</feature>
<dbReference type="Gene3D" id="1.10.8.60">
    <property type="match status" value="1"/>
</dbReference>
<evidence type="ECO:0000256" key="5">
    <source>
        <dbReference type="ARBA" id="ARBA00023242"/>
    </source>
</evidence>
<dbReference type="GO" id="GO:0033314">
    <property type="term" value="P:mitotic DNA replication checkpoint signaling"/>
    <property type="evidence" value="ECO:0007669"/>
    <property type="project" value="TreeGrafter"/>
</dbReference>
<dbReference type="InterPro" id="IPR036388">
    <property type="entry name" value="WH-like_DNA-bd_sf"/>
</dbReference>
<sequence>MQLRSRRSEISNSCSNVNSIKSRNRKLTELPVPSKLSPHQVGLSEPPKKSNKTTVESSPVTVIGREKEVDLLKSSILFFISERCNGSIYIGGAPGTGKTATVTQLVQQLSVQNRCRSLFLNCMQMVSPPDVYTCIVEGLGENSISRHLSSQEKVASFVESLLTKTSQRLPLILVLDEIDQLASRCQDVLYRIFGWPDDLNEAHIILIGIANALDLTERLLPGLRARAHRPIHVAFPPYTKDQIAQIIKYRITSDSKENSSTPIDDVAVQFCARKVAASSGDVRTALAICQRALELARLEACSKQPGPGDAVLEASPIVSRNLTPLQQRIMSSPSVRISLKKKSLQVPSSKLINIPEGSKQSAGEFVVPTIKHISRAIREAQSGGEAALNNTSGASGALSGMPLHHKLVLASLLLLRRRKNLREATLGQVFDVYSYVCSQRGHLTPLEMSEFVSVCELLEVRGLVRLTTPGAKSAGISMSARTRRMALLLDDRGVERSLDDNLLLSSILAIPSLP</sequence>
<keyword evidence="6" id="KW-0131">Cell cycle</keyword>
<dbReference type="GO" id="GO:0051301">
    <property type="term" value="P:cell division"/>
    <property type="evidence" value="ECO:0007669"/>
    <property type="project" value="UniProtKB-UniRule"/>
</dbReference>
<dbReference type="Pfam" id="PF22606">
    <property type="entry name" value="Cdc6-ORC-like_ATPase_lid"/>
    <property type="match status" value="1"/>
</dbReference>
<gene>
    <name evidence="11" type="ORF">HNAJ_LOCUS9973</name>
</gene>
<evidence type="ECO:0000313" key="12">
    <source>
        <dbReference type="Proteomes" id="UP000278807"/>
    </source>
</evidence>
<comment type="similarity">
    <text evidence="2 7">Belongs to the CDC6/cdc18 family.</text>
</comment>
<dbReference type="InterPro" id="IPR015163">
    <property type="entry name" value="Cdc6_C"/>
</dbReference>
<dbReference type="GO" id="GO:0006270">
    <property type="term" value="P:DNA replication initiation"/>
    <property type="evidence" value="ECO:0007669"/>
    <property type="project" value="UniProtKB-UniRule"/>
</dbReference>
<keyword evidence="3" id="KW-0132">Cell division</keyword>
<dbReference type="PANTHER" id="PTHR10763:SF26">
    <property type="entry name" value="CELL DIVISION CONTROL PROTEIN 6 HOMOLOG"/>
    <property type="match status" value="1"/>
</dbReference>
<dbReference type="STRING" id="102285.A0A0R3TQZ3"/>
<evidence type="ECO:0000259" key="10">
    <source>
        <dbReference type="SMART" id="SM01074"/>
    </source>
</evidence>
<protein>
    <recommendedName>
        <fullName evidence="7">Cell division control protein</fullName>
    </recommendedName>
</protein>
<evidence type="ECO:0000256" key="2">
    <source>
        <dbReference type="ARBA" id="ARBA00006184"/>
    </source>
</evidence>
<dbReference type="GO" id="GO:0016887">
    <property type="term" value="F:ATP hydrolysis activity"/>
    <property type="evidence" value="ECO:0007669"/>
    <property type="project" value="InterPro"/>
</dbReference>
<feature type="domain" description="Cdc6 C-terminal" evidence="10">
    <location>
        <begin position="409"/>
        <end position="498"/>
    </location>
</feature>
<dbReference type="PANTHER" id="PTHR10763">
    <property type="entry name" value="CELL DIVISION CONTROL PROTEIN 6-RELATED"/>
    <property type="match status" value="1"/>
</dbReference>
<dbReference type="SUPFAM" id="SSF52540">
    <property type="entry name" value="P-loop containing nucleoside triphosphate hydrolases"/>
    <property type="match status" value="1"/>
</dbReference>
<dbReference type="PIRSF" id="PIRSF001767">
    <property type="entry name" value="Cdc6"/>
    <property type="match status" value="1"/>
</dbReference>
<evidence type="ECO:0000256" key="8">
    <source>
        <dbReference type="SAM" id="MobiDB-lite"/>
    </source>
</evidence>
<dbReference type="OrthoDB" id="1926878at2759"/>
<dbReference type="InterPro" id="IPR027417">
    <property type="entry name" value="P-loop_NTPase"/>
</dbReference>
<dbReference type="CDD" id="cd00009">
    <property type="entry name" value="AAA"/>
    <property type="match status" value="1"/>
</dbReference>
<reference evidence="11 12" key="2">
    <citation type="submission" date="2018-11" db="EMBL/GenBank/DDBJ databases">
        <authorList>
            <consortium name="Pathogen Informatics"/>
        </authorList>
    </citation>
    <scope>NUCLEOTIDE SEQUENCE [LARGE SCALE GENOMIC DNA]</scope>
</reference>
<comment type="function">
    <text evidence="7">Involved in the initiation of DNA replication. Also participates in checkpoint controls that ensure DNA replication is completed before mitosis is initiated.</text>
</comment>
<dbReference type="EMBL" id="UZAE01012821">
    <property type="protein sequence ID" value="VDO06863.1"/>
    <property type="molecule type" value="Genomic_DNA"/>
</dbReference>
<evidence type="ECO:0000313" key="13">
    <source>
        <dbReference type="WBParaSite" id="HNAJ_0000997801-mRNA-1"/>
    </source>
</evidence>
<dbReference type="Gene3D" id="3.40.50.300">
    <property type="entry name" value="P-loop containing nucleotide triphosphate hydrolases"/>
    <property type="match status" value="1"/>
</dbReference>
<dbReference type="SMART" id="SM01074">
    <property type="entry name" value="Cdc6_C"/>
    <property type="match status" value="1"/>
</dbReference>
<feature type="domain" description="AAA+ ATPase" evidence="9">
    <location>
        <begin position="84"/>
        <end position="239"/>
    </location>
</feature>
<dbReference type="InterPro" id="IPR003593">
    <property type="entry name" value="AAA+_ATPase"/>
</dbReference>
<dbReference type="Pfam" id="PF13401">
    <property type="entry name" value="AAA_22"/>
    <property type="match status" value="1"/>
</dbReference>
<evidence type="ECO:0000256" key="6">
    <source>
        <dbReference type="ARBA" id="ARBA00023306"/>
    </source>
</evidence>
<evidence type="ECO:0000313" key="11">
    <source>
        <dbReference type="EMBL" id="VDO06863.1"/>
    </source>
</evidence>
<dbReference type="GO" id="GO:0003688">
    <property type="term" value="F:DNA replication origin binding"/>
    <property type="evidence" value="ECO:0007669"/>
    <property type="project" value="TreeGrafter"/>
</dbReference>
<proteinExistence type="inferred from homology"/>
<dbReference type="InterPro" id="IPR036390">
    <property type="entry name" value="WH_DNA-bd_sf"/>
</dbReference>
<evidence type="ECO:0000256" key="7">
    <source>
        <dbReference type="PIRNR" id="PIRNR001767"/>
    </source>
</evidence>
<evidence type="ECO:0000256" key="3">
    <source>
        <dbReference type="ARBA" id="ARBA00022618"/>
    </source>
</evidence>
<dbReference type="InterPro" id="IPR016314">
    <property type="entry name" value="Cdc6/18"/>
</dbReference>
<dbReference type="AlphaFoldDB" id="A0A0R3TQZ3"/>
<dbReference type="SMART" id="SM00382">
    <property type="entry name" value="AAA"/>
    <property type="match status" value="1"/>
</dbReference>
<keyword evidence="12" id="KW-1185">Reference proteome</keyword>